<comment type="similarity">
    <text evidence="2 7">Belongs to the plant cysteine rich small secretory peptide family. Epidermal patterning factor subfamily.</text>
</comment>
<gene>
    <name evidence="9" type="ORF">RHGRI_036145</name>
</gene>
<dbReference type="InterPro" id="IPR039455">
    <property type="entry name" value="EPFL"/>
</dbReference>
<name>A0AAV6HMD4_9ERIC</name>
<feature type="transmembrane region" description="Helical" evidence="8">
    <location>
        <begin position="16"/>
        <end position="36"/>
    </location>
</feature>
<keyword evidence="8" id="KW-0472">Membrane</keyword>
<keyword evidence="3 7" id="KW-0217">Developmental protein</keyword>
<keyword evidence="8" id="KW-1133">Transmembrane helix</keyword>
<evidence type="ECO:0000256" key="5">
    <source>
        <dbReference type="ARBA" id="ARBA00022729"/>
    </source>
</evidence>
<evidence type="ECO:0000256" key="4">
    <source>
        <dbReference type="ARBA" id="ARBA00022525"/>
    </source>
</evidence>
<comment type="subcellular location">
    <subcellularLocation>
        <location evidence="1 7">Secreted</location>
    </subcellularLocation>
</comment>
<keyword evidence="6" id="KW-1015">Disulfide bond</keyword>
<reference evidence="9 10" key="1">
    <citation type="submission" date="2020-08" db="EMBL/GenBank/DDBJ databases">
        <title>Plant Genome Project.</title>
        <authorList>
            <person name="Zhang R.-G."/>
        </authorList>
    </citation>
    <scope>NUCLEOTIDE SEQUENCE [LARGE SCALE GENOMIC DNA]</scope>
    <source>
        <strain evidence="9">WSP0</strain>
        <tissue evidence="9">Leaf</tissue>
    </source>
</reference>
<keyword evidence="8" id="KW-0812">Transmembrane</keyword>
<evidence type="ECO:0000256" key="1">
    <source>
        <dbReference type="ARBA" id="ARBA00004613"/>
    </source>
</evidence>
<dbReference type="Proteomes" id="UP000823749">
    <property type="component" value="Chromosome 13"/>
</dbReference>
<accession>A0AAV6HMD4</accession>
<evidence type="ECO:0000256" key="6">
    <source>
        <dbReference type="ARBA" id="ARBA00023157"/>
    </source>
</evidence>
<protein>
    <recommendedName>
        <fullName evidence="7">Epidermal patterning factor-like protein</fullName>
    </recommendedName>
</protein>
<dbReference type="PANTHER" id="PTHR33109:SF4">
    <property type="entry name" value="EPIDERMAL PATTERNING FACTOR-LIKE PROTEIN 6"/>
    <property type="match status" value="1"/>
</dbReference>
<evidence type="ECO:0000256" key="2">
    <source>
        <dbReference type="ARBA" id="ARBA00008127"/>
    </source>
</evidence>
<keyword evidence="10" id="KW-1185">Reference proteome</keyword>
<dbReference type="Pfam" id="PF17181">
    <property type="entry name" value="EPF"/>
    <property type="match status" value="1"/>
</dbReference>
<evidence type="ECO:0000313" key="9">
    <source>
        <dbReference type="EMBL" id="KAG5515008.1"/>
    </source>
</evidence>
<dbReference type="AlphaFoldDB" id="A0AAV6HMD4"/>
<evidence type="ECO:0000256" key="3">
    <source>
        <dbReference type="ARBA" id="ARBA00022473"/>
    </source>
</evidence>
<evidence type="ECO:0000256" key="7">
    <source>
        <dbReference type="RuleBase" id="RU367102"/>
    </source>
</evidence>
<keyword evidence="5" id="KW-0732">Signal</keyword>
<dbReference type="GO" id="GO:0005576">
    <property type="term" value="C:extracellular region"/>
    <property type="evidence" value="ECO:0007669"/>
    <property type="project" value="UniProtKB-SubCell"/>
</dbReference>
<organism evidence="9 10">
    <name type="scientific">Rhododendron griersonianum</name>
    <dbReference type="NCBI Taxonomy" id="479676"/>
    <lineage>
        <taxon>Eukaryota</taxon>
        <taxon>Viridiplantae</taxon>
        <taxon>Streptophyta</taxon>
        <taxon>Embryophyta</taxon>
        <taxon>Tracheophyta</taxon>
        <taxon>Spermatophyta</taxon>
        <taxon>Magnoliopsida</taxon>
        <taxon>eudicotyledons</taxon>
        <taxon>Gunneridae</taxon>
        <taxon>Pentapetalae</taxon>
        <taxon>asterids</taxon>
        <taxon>Ericales</taxon>
        <taxon>Ericaceae</taxon>
        <taxon>Ericoideae</taxon>
        <taxon>Rhodoreae</taxon>
        <taxon>Rhododendron</taxon>
    </lineage>
</organism>
<dbReference type="EMBL" id="JACTNZ010000013">
    <property type="protein sequence ID" value="KAG5515008.1"/>
    <property type="molecule type" value="Genomic_DNA"/>
</dbReference>
<dbReference type="GO" id="GO:0010052">
    <property type="term" value="P:guard cell differentiation"/>
    <property type="evidence" value="ECO:0007669"/>
    <property type="project" value="UniProtKB-UniRule"/>
</dbReference>
<sequence>MESKNGRLSWFVNRTPLFYCTISIVALLFFSASAILSTTTETTPRHDRIRCQMITSAKADTYMKQESENVFQKILGNNEMIMSKSSPESEVPRRSMVDRRTRRRLLGGPGSWPPRCMSKCGRCSPCKPVHVPVPPGTPVTTEYYPEAWRCKCGNRLFMP</sequence>
<evidence type="ECO:0000313" key="10">
    <source>
        <dbReference type="Proteomes" id="UP000823749"/>
    </source>
</evidence>
<proteinExistence type="inferred from homology"/>
<dbReference type="PANTHER" id="PTHR33109">
    <property type="entry name" value="EPIDERMAL PATTERNING FACTOR-LIKE PROTEIN 4"/>
    <property type="match status" value="1"/>
</dbReference>
<comment type="caution">
    <text evidence="9">The sequence shown here is derived from an EMBL/GenBank/DDBJ whole genome shotgun (WGS) entry which is preliminary data.</text>
</comment>
<evidence type="ECO:0000256" key="8">
    <source>
        <dbReference type="SAM" id="Phobius"/>
    </source>
</evidence>
<comment type="function">
    <text evidence="7">Controls stomatal patterning.</text>
</comment>
<keyword evidence="4 7" id="KW-0964">Secreted</keyword>